<dbReference type="AlphaFoldDB" id="A0A1I2MM04"/>
<evidence type="ECO:0000313" key="2">
    <source>
        <dbReference type="Proteomes" id="UP000199116"/>
    </source>
</evidence>
<proteinExistence type="predicted"/>
<organism evidence="1 2">
    <name type="scientific">Salegentibacter agarivorans</name>
    <dbReference type="NCBI Taxonomy" id="345907"/>
    <lineage>
        <taxon>Bacteria</taxon>
        <taxon>Pseudomonadati</taxon>
        <taxon>Bacteroidota</taxon>
        <taxon>Flavobacteriia</taxon>
        <taxon>Flavobacteriales</taxon>
        <taxon>Flavobacteriaceae</taxon>
        <taxon>Salegentibacter</taxon>
    </lineage>
</organism>
<dbReference type="Proteomes" id="UP000199116">
    <property type="component" value="Unassembled WGS sequence"/>
</dbReference>
<dbReference type="EMBL" id="FOOH01000013">
    <property type="protein sequence ID" value="SFF90151.1"/>
    <property type="molecule type" value="Genomic_DNA"/>
</dbReference>
<name>A0A1I2MM04_9FLAO</name>
<keyword evidence="2" id="KW-1185">Reference proteome</keyword>
<accession>A0A1I2MM04</accession>
<reference evidence="2" key="1">
    <citation type="submission" date="2016-10" db="EMBL/GenBank/DDBJ databases">
        <authorList>
            <person name="Varghese N."/>
            <person name="Submissions S."/>
        </authorList>
    </citation>
    <scope>NUCLEOTIDE SEQUENCE [LARGE SCALE GENOMIC DNA]</scope>
    <source>
        <strain evidence="2">DSM 23515</strain>
    </source>
</reference>
<protein>
    <submittedName>
        <fullName evidence="1">Uncharacterized protein</fullName>
    </submittedName>
</protein>
<evidence type="ECO:0000313" key="1">
    <source>
        <dbReference type="EMBL" id="SFF90151.1"/>
    </source>
</evidence>
<sequence>MKKAHKISFLFVLIFLLGLIGFIASINLTLNKKSQVDIKSAKLYTDEKISFSVETISYTKYI</sequence>
<gene>
    <name evidence="1" type="ORF">SAMN04488033_11349</name>
</gene>